<keyword evidence="1" id="KW-0805">Transcription regulation</keyword>
<dbReference type="InterPro" id="IPR010982">
    <property type="entry name" value="Lambda_DNA-bd_dom_sf"/>
</dbReference>
<keyword evidence="3" id="KW-0804">Transcription</keyword>
<evidence type="ECO:0000313" key="8">
    <source>
        <dbReference type="Proteomes" id="UP000254741"/>
    </source>
</evidence>
<evidence type="ECO:0000313" key="6">
    <source>
        <dbReference type="EMBL" id="SUG45968.1"/>
    </source>
</evidence>
<evidence type="ECO:0000259" key="4">
    <source>
        <dbReference type="PROSITE" id="PS50932"/>
    </source>
</evidence>
<dbReference type="EMBL" id="UGXG01000002">
    <property type="protein sequence ID" value="SUG45968.1"/>
    <property type="molecule type" value="Genomic_DNA"/>
</dbReference>
<dbReference type="SUPFAM" id="SSF47413">
    <property type="entry name" value="lambda repressor-like DNA-binding domains"/>
    <property type="match status" value="1"/>
</dbReference>
<dbReference type="GO" id="GO:0000976">
    <property type="term" value="F:transcription cis-regulatory region binding"/>
    <property type="evidence" value="ECO:0007669"/>
    <property type="project" value="TreeGrafter"/>
</dbReference>
<dbReference type="PANTHER" id="PTHR30146">
    <property type="entry name" value="LACI-RELATED TRANSCRIPTIONAL REPRESSOR"/>
    <property type="match status" value="1"/>
</dbReference>
<feature type="domain" description="HTH lacI-type" evidence="4">
    <location>
        <begin position="2"/>
        <end position="56"/>
    </location>
</feature>
<dbReference type="GO" id="GO:0003700">
    <property type="term" value="F:DNA-binding transcription factor activity"/>
    <property type="evidence" value="ECO:0007669"/>
    <property type="project" value="TreeGrafter"/>
</dbReference>
<dbReference type="SMART" id="SM00354">
    <property type="entry name" value="HTH_LACI"/>
    <property type="match status" value="1"/>
</dbReference>
<accession>A0A379RZI8</accession>
<dbReference type="PANTHER" id="PTHR30146:SF67">
    <property type="entry name" value="HTH-TYPE TRANSCRIPTIONAL REGULATOR ASCG"/>
    <property type="match status" value="1"/>
</dbReference>
<evidence type="ECO:0000256" key="3">
    <source>
        <dbReference type="ARBA" id="ARBA00023163"/>
    </source>
</evidence>
<evidence type="ECO:0000256" key="1">
    <source>
        <dbReference type="ARBA" id="ARBA00023015"/>
    </source>
</evidence>
<evidence type="ECO:0000313" key="5">
    <source>
        <dbReference type="EMBL" id="SUG13409.1"/>
    </source>
</evidence>
<dbReference type="Gene3D" id="1.10.260.40">
    <property type="entry name" value="lambda repressor-like DNA-binding domains"/>
    <property type="match status" value="1"/>
</dbReference>
<dbReference type="PROSITE" id="PS50932">
    <property type="entry name" value="HTH_LACI_2"/>
    <property type="match status" value="1"/>
</dbReference>
<dbReference type="InterPro" id="IPR000843">
    <property type="entry name" value="HTH_LacI"/>
</dbReference>
<dbReference type="Pfam" id="PF00356">
    <property type="entry name" value="LacI"/>
    <property type="match status" value="1"/>
</dbReference>
<dbReference type="AlphaFoldDB" id="A0A379RZI8"/>
<reference evidence="7 8" key="1">
    <citation type="submission" date="2018-06" db="EMBL/GenBank/DDBJ databases">
        <authorList>
            <consortium name="Pathogen Informatics"/>
            <person name="Doyle S."/>
        </authorList>
    </citation>
    <scope>NUCLEOTIDE SEQUENCE [LARGE SCALE GENOMIC DNA]</scope>
    <source>
        <strain evidence="5 7">NCTC7295</strain>
        <strain evidence="6 8">NCTC8297</strain>
    </source>
</reference>
<sequence length="91" mass="9988">MATMLDVSRHAGVSKATVSQVLNGMGQVKESTRQKVFMAMQAQNYRPNLLVRSLANRTSDSIGSVVSTFDGFYFGSLLRQAESRLRTGVCQ</sequence>
<organism evidence="5 7">
    <name type="scientific">Salmonella enterica subsp. arizonae</name>
    <dbReference type="NCBI Taxonomy" id="59203"/>
    <lineage>
        <taxon>Bacteria</taxon>
        <taxon>Pseudomonadati</taxon>
        <taxon>Pseudomonadota</taxon>
        <taxon>Gammaproteobacteria</taxon>
        <taxon>Enterobacterales</taxon>
        <taxon>Enterobacteriaceae</taxon>
        <taxon>Salmonella</taxon>
    </lineage>
</organism>
<keyword evidence="2" id="KW-0238">DNA-binding</keyword>
<evidence type="ECO:0000313" key="7">
    <source>
        <dbReference type="Proteomes" id="UP000254124"/>
    </source>
</evidence>
<name>A0A379RZI8_SALER</name>
<dbReference type="Proteomes" id="UP000254741">
    <property type="component" value="Unassembled WGS sequence"/>
</dbReference>
<protein>
    <submittedName>
        <fullName evidence="5">Transcriptional regulator</fullName>
    </submittedName>
</protein>
<dbReference type="PRINTS" id="PR00036">
    <property type="entry name" value="HTHLACI"/>
</dbReference>
<proteinExistence type="predicted"/>
<gene>
    <name evidence="5" type="primary">ascG</name>
    <name evidence="5" type="ORF">NCTC7295_00982</name>
    <name evidence="6" type="ORF">NCTC8297_01167</name>
</gene>
<dbReference type="Proteomes" id="UP000254124">
    <property type="component" value="Unassembled WGS sequence"/>
</dbReference>
<dbReference type="EMBL" id="UGWZ01000001">
    <property type="protein sequence ID" value="SUG13409.1"/>
    <property type="molecule type" value="Genomic_DNA"/>
</dbReference>
<dbReference type="CDD" id="cd01392">
    <property type="entry name" value="HTH_LacI"/>
    <property type="match status" value="1"/>
</dbReference>
<evidence type="ECO:0000256" key="2">
    <source>
        <dbReference type="ARBA" id="ARBA00023125"/>
    </source>
</evidence>